<evidence type="ECO:0000256" key="7">
    <source>
        <dbReference type="RuleBase" id="RU363032"/>
    </source>
</evidence>
<comment type="similarity">
    <text evidence="7">Belongs to the binding-protein-dependent transport system permease family.</text>
</comment>
<dbReference type="Pfam" id="PF00528">
    <property type="entry name" value="BPD_transp_1"/>
    <property type="match status" value="1"/>
</dbReference>
<comment type="subcellular location">
    <subcellularLocation>
        <location evidence="1 7">Cell membrane</location>
        <topology evidence="1 7">Multi-pass membrane protein</topology>
    </subcellularLocation>
</comment>
<evidence type="ECO:0000256" key="6">
    <source>
        <dbReference type="ARBA" id="ARBA00023136"/>
    </source>
</evidence>
<protein>
    <submittedName>
        <fullName evidence="9">Carbohydrate ABC transporter permease</fullName>
    </submittedName>
</protein>
<evidence type="ECO:0000313" key="9">
    <source>
        <dbReference type="EMBL" id="MYH62853.1"/>
    </source>
</evidence>
<keyword evidence="2 7" id="KW-0813">Transport</keyword>
<dbReference type="InterPro" id="IPR035906">
    <property type="entry name" value="MetI-like_sf"/>
</dbReference>
<dbReference type="GO" id="GO:0055085">
    <property type="term" value="P:transmembrane transport"/>
    <property type="evidence" value="ECO:0007669"/>
    <property type="project" value="InterPro"/>
</dbReference>
<keyword evidence="4 7" id="KW-0812">Transmembrane</keyword>
<dbReference type="GO" id="GO:0005886">
    <property type="term" value="C:plasma membrane"/>
    <property type="evidence" value="ECO:0007669"/>
    <property type="project" value="UniProtKB-SubCell"/>
</dbReference>
<keyword evidence="6 7" id="KW-0472">Membrane</keyword>
<feature type="transmembrane region" description="Helical" evidence="7">
    <location>
        <begin position="192"/>
        <end position="213"/>
    </location>
</feature>
<dbReference type="PROSITE" id="PS50928">
    <property type="entry name" value="ABC_TM1"/>
    <property type="match status" value="1"/>
</dbReference>
<evidence type="ECO:0000256" key="5">
    <source>
        <dbReference type="ARBA" id="ARBA00022989"/>
    </source>
</evidence>
<feature type="transmembrane region" description="Helical" evidence="7">
    <location>
        <begin position="79"/>
        <end position="103"/>
    </location>
</feature>
<sequence>MAIRSISGSQSRSRAVKLTFIYFALAVGMVVVIMPFLWMVSTSLKTPASVFKIPTVWIPDPVVWANYPNSMTVLPFWRYILNTAQITFLAVVGATFSGSLAAFSFARLRWRGRNFMFVLVLATLMLPFQVIMIPQFILFRSLQWLDTYLPLVVPAFFGGSAFNIFLLRQYFMTISPELDDAAIIDGCNRFGVYWRIILPLSKAALMTVIIFIVQNRWQSFLVPLIYLFDQKKYTLALGLRLFQDQYTTDWELMMAAATVSMLPVLLVFYFGQRYFIQGVVFTGVKG</sequence>
<keyword evidence="3" id="KW-1003">Cell membrane</keyword>
<feature type="transmembrane region" description="Helical" evidence="7">
    <location>
        <begin position="151"/>
        <end position="171"/>
    </location>
</feature>
<feature type="domain" description="ABC transmembrane type-1" evidence="8">
    <location>
        <begin position="80"/>
        <end position="271"/>
    </location>
</feature>
<gene>
    <name evidence="9" type="ORF">F4148_14235</name>
</gene>
<reference evidence="9" key="1">
    <citation type="submission" date="2019-09" db="EMBL/GenBank/DDBJ databases">
        <title>Characterisation of the sponge microbiome using genome-centric metagenomics.</title>
        <authorList>
            <person name="Engelberts J.P."/>
            <person name="Robbins S.J."/>
            <person name="De Goeij J.M."/>
            <person name="Aranda M."/>
            <person name="Bell S.C."/>
            <person name="Webster N.S."/>
        </authorList>
    </citation>
    <scope>NUCLEOTIDE SEQUENCE</scope>
    <source>
        <strain evidence="9">SB0675_bin_29</strain>
    </source>
</reference>
<dbReference type="PANTHER" id="PTHR43744">
    <property type="entry name" value="ABC TRANSPORTER PERMEASE PROTEIN MG189-RELATED-RELATED"/>
    <property type="match status" value="1"/>
</dbReference>
<evidence type="ECO:0000256" key="1">
    <source>
        <dbReference type="ARBA" id="ARBA00004651"/>
    </source>
</evidence>
<evidence type="ECO:0000256" key="2">
    <source>
        <dbReference type="ARBA" id="ARBA00022448"/>
    </source>
</evidence>
<dbReference type="InterPro" id="IPR000515">
    <property type="entry name" value="MetI-like"/>
</dbReference>
<feature type="transmembrane region" description="Helical" evidence="7">
    <location>
        <begin position="252"/>
        <end position="271"/>
    </location>
</feature>
<dbReference type="PANTHER" id="PTHR43744:SF8">
    <property type="entry name" value="SN-GLYCEROL-3-PHOSPHATE TRANSPORT SYSTEM PERMEASE PROTEIN UGPE"/>
    <property type="match status" value="1"/>
</dbReference>
<proteinExistence type="inferred from homology"/>
<dbReference type="AlphaFoldDB" id="A0A6B1G092"/>
<evidence type="ECO:0000259" key="8">
    <source>
        <dbReference type="PROSITE" id="PS50928"/>
    </source>
</evidence>
<accession>A0A6B1G092</accession>
<keyword evidence="5 7" id="KW-1133">Transmembrane helix</keyword>
<dbReference type="SUPFAM" id="SSF161098">
    <property type="entry name" value="MetI-like"/>
    <property type="match status" value="1"/>
</dbReference>
<feature type="transmembrane region" description="Helical" evidence="7">
    <location>
        <begin position="115"/>
        <end position="139"/>
    </location>
</feature>
<evidence type="ECO:0000256" key="4">
    <source>
        <dbReference type="ARBA" id="ARBA00022692"/>
    </source>
</evidence>
<organism evidence="9">
    <name type="scientific">Caldilineaceae bacterium SB0675_bin_29</name>
    <dbReference type="NCBI Taxonomy" id="2605266"/>
    <lineage>
        <taxon>Bacteria</taxon>
        <taxon>Bacillati</taxon>
        <taxon>Chloroflexota</taxon>
        <taxon>Caldilineae</taxon>
        <taxon>Caldilineales</taxon>
        <taxon>Caldilineaceae</taxon>
    </lineage>
</organism>
<dbReference type="EMBL" id="VYDA01000504">
    <property type="protein sequence ID" value="MYH62853.1"/>
    <property type="molecule type" value="Genomic_DNA"/>
</dbReference>
<comment type="caution">
    <text evidence="9">The sequence shown here is derived from an EMBL/GenBank/DDBJ whole genome shotgun (WGS) entry which is preliminary data.</text>
</comment>
<feature type="transmembrane region" description="Helical" evidence="7">
    <location>
        <begin position="20"/>
        <end position="40"/>
    </location>
</feature>
<dbReference type="Gene3D" id="1.10.3720.10">
    <property type="entry name" value="MetI-like"/>
    <property type="match status" value="1"/>
</dbReference>
<evidence type="ECO:0000256" key="3">
    <source>
        <dbReference type="ARBA" id="ARBA00022475"/>
    </source>
</evidence>
<name>A0A6B1G092_9CHLR</name>
<dbReference type="CDD" id="cd06261">
    <property type="entry name" value="TM_PBP2"/>
    <property type="match status" value="1"/>
</dbReference>